<dbReference type="InterPro" id="IPR046795">
    <property type="entry name" value="TMEM127_TM"/>
</dbReference>
<keyword evidence="2" id="KW-0472">Membrane</keyword>
<gene>
    <name evidence="4" type="ORF">GSLYS_00000126001</name>
</gene>
<feature type="transmembrane region" description="Helical" evidence="2">
    <location>
        <begin position="99"/>
        <end position="117"/>
    </location>
</feature>
<comment type="caution">
    <text evidence="4">The sequence shown here is derived from an EMBL/GenBank/DDBJ whole genome shotgun (WGS) entry which is preliminary data.</text>
</comment>
<evidence type="ECO:0000313" key="5">
    <source>
        <dbReference type="Proteomes" id="UP001497497"/>
    </source>
</evidence>
<evidence type="ECO:0000313" key="4">
    <source>
        <dbReference type="EMBL" id="CAL1525949.1"/>
    </source>
</evidence>
<feature type="transmembrane region" description="Helical" evidence="2">
    <location>
        <begin position="225"/>
        <end position="245"/>
    </location>
</feature>
<dbReference type="PANTHER" id="PTHR28358:SF1">
    <property type="entry name" value="TRANSMEMBRANE PROTEIN 127"/>
    <property type="match status" value="1"/>
</dbReference>
<dbReference type="InterPro" id="IPR033331">
    <property type="entry name" value="TMEM127"/>
</dbReference>
<feature type="region of interest" description="Disordered" evidence="1">
    <location>
        <begin position="319"/>
        <end position="341"/>
    </location>
</feature>
<feature type="compositionally biased region" description="Polar residues" evidence="1">
    <location>
        <begin position="18"/>
        <end position="27"/>
    </location>
</feature>
<protein>
    <recommendedName>
        <fullName evidence="3">Transmembrane protein 127 transmembrane region domain-containing protein</fullName>
    </recommendedName>
</protein>
<dbReference type="AlphaFoldDB" id="A0AAV2H107"/>
<sequence>MSLIDIDILPRQISQDVRLNQQQQASSLPPPVVDPGSSRPSRTSGTSRDSGSRTRSSRRNHGHRSRSSNSRPRSRHRHSSRHHDRYSTRMYFKHKERNFSAALFSMITIVLLCTSLEPDWIFLTGGGCHLLPKPAGSLKQLSTTQFFYNGHFYKNYPNTGLDDVVYKFGPGANDIMVNCVTYPTVLLFKTSIAFVFIAIACSMAAFLLDLVGPSYQLLKLLRRNAIFNILTVVLCVTINLFTYWITTAIEKLQSSSRLHDGSKVQVTFDVSFYLVTAAGGLSVLATACNCLRRHTMYESTESSRNPDYLYFDDTEALIPPPSPSTDVASLTNFPPPPAYTP</sequence>
<proteinExistence type="predicted"/>
<accession>A0AAV2H107</accession>
<dbReference type="GO" id="GO:0008285">
    <property type="term" value="P:negative regulation of cell population proliferation"/>
    <property type="evidence" value="ECO:0007669"/>
    <property type="project" value="InterPro"/>
</dbReference>
<evidence type="ECO:0000259" key="3">
    <source>
        <dbReference type="Pfam" id="PF20517"/>
    </source>
</evidence>
<reference evidence="4 5" key="1">
    <citation type="submission" date="2024-04" db="EMBL/GenBank/DDBJ databases">
        <authorList>
            <consortium name="Genoscope - CEA"/>
            <person name="William W."/>
        </authorList>
    </citation>
    <scope>NUCLEOTIDE SEQUENCE [LARGE SCALE GENOMIC DNA]</scope>
</reference>
<keyword evidence="2" id="KW-1133">Transmembrane helix</keyword>
<name>A0AAV2H107_LYMST</name>
<feature type="transmembrane region" description="Helical" evidence="2">
    <location>
        <begin position="270"/>
        <end position="291"/>
    </location>
</feature>
<organism evidence="4 5">
    <name type="scientific">Lymnaea stagnalis</name>
    <name type="common">Great pond snail</name>
    <name type="synonym">Helix stagnalis</name>
    <dbReference type="NCBI Taxonomy" id="6523"/>
    <lineage>
        <taxon>Eukaryota</taxon>
        <taxon>Metazoa</taxon>
        <taxon>Spiralia</taxon>
        <taxon>Lophotrochozoa</taxon>
        <taxon>Mollusca</taxon>
        <taxon>Gastropoda</taxon>
        <taxon>Heterobranchia</taxon>
        <taxon>Euthyneura</taxon>
        <taxon>Panpulmonata</taxon>
        <taxon>Hygrophila</taxon>
        <taxon>Lymnaeoidea</taxon>
        <taxon>Lymnaeidae</taxon>
        <taxon>Lymnaea</taxon>
    </lineage>
</organism>
<feature type="region of interest" description="Disordered" evidence="1">
    <location>
        <begin position="18"/>
        <end position="87"/>
    </location>
</feature>
<dbReference type="PANTHER" id="PTHR28358">
    <property type="entry name" value="TRANSMEMBRANE PROTEIN 127"/>
    <property type="match status" value="1"/>
</dbReference>
<keyword evidence="2" id="KW-0812">Transmembrane</keyword>
<dbReference type="Pfam" id="PF20517">
    <property type="entry name" value="TMEM127"/>
    <property type="match status" value="1"/>
</dbReference>
<feature type="domain" description="Transmembrane protein 127 transmembrane region" evidence="3">
    <location>
        <begin position="179"/>
        <end position="291"/>
    </location>
</feature>
<feature type="compositionally biased region" description="Basic residues" evidence="1">
    <location>
        <begin position="55"/>
        <end position="84"/>
    </location>
</feature>
<dbReference type="GO" id="GO:0016020">
    <property type="term" value="C:membrane"/>
    <property type="evidence" value="ECO:0007669"/>
    <property type="project" value="TreeGrafter"/>
</dbReference>
<dbReference type="EMBL" id="CAXITT010000001">
    <property type="protein sequence ID" value="CAL1525949.1"/>
    <property type="molecule type" value="Genomic_DNA"/>
</dbReference>
<feature type="compositionally biased region" description="Low complexity" evidence="1">
    <location>
        <begin position="36"/>
        <end position="49"/>
    </location>
</feature>
<keyword evidence="5" id="KW-1185">Reference proteome</keyword>
<evidence type="ECO:0000256" key="2">
    <source>
        <dbReference type="SAM" id="Phobius"/>
    </source>
</evidence>
<evidence type="ECO:0000256" key="1">
    <source>
        <dbReference type="SAM" id="MobiDB-lite"/>
    </source>
</evidence>
<feature type="transmembrane region" description="Helical" evidence="2">
    <location>
        <begin position="192"/>
        <end position="213"/>
    </location>
</feature>
<dbReference type="GO" id="GO:0032007">
    <property type="term" value="P:negative regulation of TOR signaling"/>
    <property type="evidence" value="ECO:0007669"/>
    <property type="project" value="InterPro"/>
</dbReference>
<dbReference type="Proteomes" id="UP001497497">
    <property type="component" value="Unassembled WGS sequence"/>
</dbReference>